<keyword evidence="3" id="KW-1185">Reference proteome</keyword>
<feature type="chain" id="PRO_5018124513" description="Secreted protein" evidence="1">
    <location>
        <begin position="21"/>
        <end position="94"/>
    </location>
</feature>
<proteinExistence type="predicted"/>
<organism evidence="2 3">
    <name type="scientific">Brachionus plicatilis</name>
    <name type="common">Marine rotifer</name>
    <name type="synonym">Brachionus muelleri</name>
    <dbReference type="NCBI Taxonomy" id="10195"/>
    <lineage>
        <taxon>Eukaryota</taxon>
        <taxon>Metazoa</taxon>
        <taxon>Spiralia</taxon>
        <taxon>Gnathifera</taxon>
        <taxon>Rotifera</taxon>
        <taxon>Eurotatoria</taxon>
        <taxon>Monogononta</taxon>
        <taxon>Pseudotrocha</taxon>
        <taxon>Ploima</taxon>
        <taxon>Brachionidae</taxon>
        <taxon>Brachionus</taxon>
    </lineage>
</organism>
<feature type="signal peptide" evidence="1">
    <location>
        <begin position="1"/>
        <end position="20"/>
    </location>
</feature>
<name>A0A3M7T2H2_BRAPC</name>
<protein>
    <recommendedName>
        <fullName evidence="4">Secreted protein</fullName>
    </recommendedName>
</protein>
<evidence type="ECO:0000313" key="2">
    <source>
        <dbReference type="EMBL" id="RNA42243.1"/>
    </source>
</evidence>
<accession>A0A3M7T2H2</accession>
<dbReference type="EMBL" id="REGN01000394">
    <property type="protein sequence ID" value="RNA42243.1"/>
    <property type="molecule type" value="Genomic_DNA"/>
</dbReference>
<sequence length="94" mass="10861">MKFPFFCLFLLVNSLPRNLSKNYSINLDIAENQSRRILDFLIVSFFAEANERCIYLKYFIMSLLSHLFEGIVPFGSSERRSAFFSASLLGIFSS</sequence>
<evidence type="ECO:0000313" key="3">
    <source>
        <dbReference type="Proteomes" id="UP000276133"/>
    </source>
</evidence>
<gene>
    <name evidence="2" type="ORF">BpHYR1_004704</name>
</gene>
<dbReference type="Proteomes" id="UP000276133">
    <property type="component" value="Unassembled WGS sequence"/>
</dbReference>
<reference evidence="2 3" key="1">
    <citation type="journal article" date="2018" name="Sci. Rep.">
        <title>Genomic signatures of local adaptation to the degree of environmental predictability in rotifers.</title>
        <authorList>
            <person name="Franch-Gras L."/>
            <person name="Hahn C."/>
            <person name="Garcia-Roger E.M."/>
            <person name="Carmona M.J."/>
            <person name="Serra M."/>
            <person name="Gomez A."/>
        </authorList>
    </citation>
    <scope>NUCLEOTIDE SEQUENCE [LARGE SCALE GENOMIC DNA]</scope>
    <source>
        <strain evidence="2">HYR1</strain>
    </source>
</reference>
<evidence type="ECO:0008006" key="4">
    <source>
        <dbReference type="Google" id="ProtNLM"/>
    </source>
</evidence>
<dbReference type="AlphaFoldDB" id="A0A3M7T2H2"/>
<evidence type="ECO:0000256" key="1">
    <source>
        <dbReference type="SAM" id="SignalP"/>
    </source>
</evidence>
<keyword evidence="1" id="KW-0732">Signal</keyword>
<comment type="caution">
    <text evidence="2">The sequence shown here is derived from an EMBL/GenBank/DDBJ whole genome shotgun (WGS) entry which is preliminary data.</text>
</comment>